<dbReference type="RefSeq" id="WP_123124768.1">
    <property type="nucleotide sequence ID" value="NZ_RJJC01000002.1"/>
</dbReference>
<evidence type="ECO:0008006" key="4">
    <source>
        <dbReference type="Google" id="ProtNLM"/>
    </source>
</evidence>
<dbReference type="Proteomes" id="UP000270581">
    <property type="component" value="Unassembled WGS sequence"/>
</dbReference>
<comment type="caution">
    <text evidence="2">The sequence shown here is derived from an EMBL/GenBank/DDBJ whole genome shotgun (WGS) entry which is preliminary data.</text>
</comment>
<evidence type="ECO:0000313" key="3">
    <source>
        <dbReference type="Proteomes" id="UP000270581"/>
    </source>
</evidence>
<feature type="region of interest" description="Disordered" evidence="1">
    <location>
        <begin position="12"/>
        <end position="43"/>
    </location>
</feature>
<accession>A0AAJ4UUR6</accession>
<keyword evidence="3" id="KW-1185">Reference proteome</keyword>
<dbReference type="AlphaFoldDB" id="A0AAJ4UUR6"/>
<protein>
    <recommendedName>
        <fullName evidence="4">JAB domain-containing protein</fullName>
    </recommendedName>
</protein>
<sequence length="205" mass="23351">MQLLDRLRDLFTASEEPAPVQEPAPSLPPRAYESPAQGRRKRRVTDHIEKYYIPTAVLQETQRYVEEHGNRDHECYVFWAGAIAGDEAYVSTCVYPRVESRHGGVKVPLEKMTEINQELRARDQILLAQVHSHPGRARHSPVDEEKAVSFHEGFVSIVIPDFGATPVYDLRDCGVYTYTRDSGWQLLDDDGVVDRFVIEDTVVEV</sequence>
<evidence type="ECO:0000313" key="2">
    <source>
        <dbReference type="EMBL" id="RNJ22665.1"/>
    </source>
</evidence>
<gene>
    <name evidence="2" type="ORF">Nmn1133_13635</name>
</gene>
<name>A0AAJ4UUR6_9EURY</name>
<organism evidence="2 3">
    <name type="scientific">Halosegnis longus</name>
    <dbReference type="NCBI Taxonomy" id="2216012"/>
    <lineage>
        <taxon>Archaea</taxon>
        <taxon>Methanobacteriati</taxon>
        <taxon>Methanobacteriota</taxon>
        <taxon>Stenosarchaea group</taxon>
        <taxon>Halobacteria</taxon>
        <taxon>Halobacteriales</taxon>
        <taxon>Natronomonadaceae</taxon>
        <taxon>Halosegnis</taxon>
    </lineage>
</organism>
<dbReference type="Gene3D" id="3.40.140.10">
    <property type="entry name" value="Cytidine Deaminase, domain 2"/>
    <property type="match status" value="1"/>
</dbReference>
<reference evidence="2 3" key="1">
    <citation type="submission" date="2018-11" db="EMBL/GenBank/DDBJ databases">
        <title>Genome sequences of Natronomonas sp. CBA1133.</title>
        <authorList>
            <person name="Roh S.W."/>
            <person name="Cha I.-T."/>
        </authorList>
    </citation>
    <scope>NUCLEOTIDE SEQUENCE [LARGE SCALE GENOMIC DNA]</scope>
    <source>
        <strain evidence="2 3">CBA1133</strain>
    </source>
</reference>
<evidence type="ECO:0000256" key="1">
    <source>
        <dbReference type="SAM" id="MobiDB-lite"/>
    </source>
</evidence>
<dbReference type="SUPFAM" id="SSF102712">
    <property type="entry name" value="JAB1/MPN domain"/>
    <property type="match status" value="1"/>
</dbReference>
<dbReference type="EMBL" id="RJJC01000002">
    <property type="protein sequence ID" value="RNJ22665.1"/>
    <property type="molecule type" value="Genomic_DNA"/>
</dbReference>
<proteinExistence type="predicted"/>